<feature type="region of interest" description="Disordered" evidence="1">
    <location>
        <begin position="1"/>
        <end position="52"/>
    </location>
</feature>
<name>A0A5B7K0K2_PORTR</name>
<comment type="caution">
    <text evidence="2">The sequence shown here is derived from an EMBL/GenBank/DDBJ whole genome shotgun (WGS) entry which is preliminary data.</text>
</comment>
<feature type="compositionally biased region" description="Low complexity" evidence="1">
    <location>
        <begin position="10"/>
        <end position="40"/>
    </location>
</feature>
<proteinExistence type="predicted"/>
<gene>
    <name evidence="2" type="ORF">E2C01_095886</name>
</gene>
<evidence type="ECO:0000313" key="2">
    <source>
        <dbReference type="EMBL" id="MPD00416.1"/>
    </source>
</evidence>
<organism evidence="2 3">
    <name type="scientific">Portunus trituberculatus</name>
    <name type="common">Swimming crab</name>
    <name type="synonym">Neptunus trituberculatus</name>
    <dbReference type="NCBI Taxonomy" id="210409"/>
    <lineage>
        <taxon>Eukaryota</taxon>
        <taxon>Metazoa</taxon>
        <taxon>Ecdysozoa</taxon>
        <taxon>Arthropoda</taxon>
        <taxon>Crustacea</taxon>
        <taxon>Multicrustacea</taxon>
        <taxon>Malacostraca</taxon>
        <taxon>Eumalacostraca</taxon>
        <taxon>Eucarida</taxon>
        <taxon>Decapoda</taxon>
        <taxon>Pleocyemata</taxon>
        <taxon>Brachyura</taxon>
        <taxon>Eubrachyura</taxon>
        <taxon>Portunoidea</taxon>
        <taxon>Portunidae</taxon>
        <taxon>Portuninae</taxon>
        <taxon>Portunus</taxon>
    </lineage>
</organism>
<dbReference type="EMBL" id="VSRR010122786">
    <property type="protein sequence ID" value="MPD00416.1"/>
    <property type="molecule type" value="Genomic_DNA"/>
</dbReference>
<keyword evidence="3" id="KW-1185">Reference proteome</keyword>
<reference evidence="2 3" key="1">
    <citation type="submission" date="2019-05" db="EMBL/GenBank/DDBJ databases">
        <title>Another draft genome of Portunus trituberculatus and its Hox gene families provides insights of decapod evolution.</title>
        <authorList>
            <person name="Jeong J.-H."/>
            <person name="Song I."/>
            <person name="Kim S."/>
            <person name="Choi T."/>
            <person name="Kim D."/>
            <person name="Ryu S."/>
            <person name="Kim W."/>
        </authorList>
    </citation>
    <scope>NUCLEOTIDE SEQUENCE [LARGE SCALE GENOMIC DNA]</scope>
    <source>
        <tissue evidence="2">Muscle</tissue>
    </source>
</reference>
<accession>A0A5B7K0K2</accession>
<dbReference type="Proteomes" id="UP000324222">
    <property type="component" value="Unassembled WGS sequence"/>
</dbReference>
<protein>
    <submittedName>
        <fullName evidence="2">Uncharacterized protein</fullName>
    </submittedName>
</protein>
<evidence type="ECO:0000256" key="1">
    <source>
        <dbReference type="SAM" id="MobiDB-lite"/>
    </source>
</evidence>
<evidence type="ECO:0000313" key="3">
    <source>
        <dbReference type="Proteomes" id="UP000324222"/>
    </source>
</evidence>
<sequence>MQCSVAPLIHQSSQQQHQPRQTAISSAHSAPPSLPSILPHHVPRTPVRPSANMTGCSLALLSPRRLLMEIQ</sequence>
<dbReference type="AlphaFoldDB" id="A0A5B7K0K2"/>